<accession>A0AAD8QDR3</accession>
<comment type="caution">
    <text evidence="1">The sequence shown here is derived from an EMBL/GenBank/DDBJ whole genome shotgun (WGS) entry which is preliminary data.</text>
</comment>
<name>A0AAD8QDR3_9PEZI</name>
<dbReference type="Proteomes" id="UP001230504">
    <property type="component" value="Unassembled WGS sequence"/>
</dbReference>
<organism evidence="1 2">
    <name type="scientific">Colletotrichum navitas</name>
    <dbReference type="NCBI Taxonomy" id="681940"/>
    <lineage>
        <taxon>Eukaryota</taxon>
        <taxon>Fungi</taxon>
        <taxon>Dikarya</taxon>
        <taxon>Ascomycota</taxon>
        <taxon>Pezizomycotina</taxon>
        <taxon>Sordariomycetes</taxon>
        <taxon>Hypocreomycetidae</taxon>
        <taxon>Glomerellales</taxon>
        <taxon>Glomerellaceae</taxon>
        <taxon>Colletotrichum</taxon>
        <taxon>Colletotrichum graminicola species complex</taxon>
    </lineage>
</organism>
<gene>
    <name evidence="1" type="ORF">LY79DRAFT_141148</name>
</gene>
<evidence type="ECO:0000313" key="2">
    <source>
        <dbReference type="Proteomes" id="UP001230504"/>
    </source>
</evidence>
<keyword evidence="2" id="KW-1185">Reference proteome</keyword>
<dbReference type="AlphaFoldDB" id="A0AAD8QDR3"/>
<dbReference type="RefSeq" id="XP_060420032.1">
    <property type="nucleotide sequence ID" value="XM_060550954.1"/>
</dbReference>
<sequence length="190" mass="20711">MRHQPVRTLATSTTPVFVLSASRTARGVNCQSGRPLPSVRGCQHSNPPLSPLFPAFPRLSQVYITPRTLLSSSIRFSTAKLIQLPTMHRLPLHIILRLGMGGTAQRNSANLVIERNQPDCGGAGTLRSLTGTQLPHLPLYSLPHGKYDGHRAVSPLCDHHGLKGLTTDTLAHRHCLWSNLGFIAPNKQVS</sequence>
<proteinExistence type="predicted"/>
<reference evidence="1" key="1">
    <citation type="submission" date="2021-06" db="EMBL/GenBank/DDBJ databases">
        <title>Comparative genomics, transcriptomics and evolutionary studies reveal genomic signatures of adaptation to plant cell wall in hemibiotrophic fungi.</title>
        <authorList>
            <consortium name="DOE Joint Genome Institute"/>
            <person name="Baroncelli R."/>
            <person name="Diaz J.F."/>
            <person name="Benocci T."/>
            <person name="Peng M."/>
            <person name="Battaglia E."/>
            <person name="Haridas S."/>
            <person name="Andreopoulos W."/>
            <person name="Labutti K."/>
            <person name="Pangilinan J."/>
            <person name="Floch G.L."/>
            <person name="Makela M.R."/>
            <person name="Henrissat B."/>
            <person name="Grigoriev I.V."/>
            <person name="Crouch J.A."/>
            <person name="De Vries R.P."/>
            <person name="Sukno S.A."/>
            <person name="Thon M.R."/>
        </authorList>
    </citation>
    <scope>NUCLEOTIDE SEQUENCE</scope>
    <source>
        <strain evidence="1">CBS 125086</strain>
    </source>
</reference>
<dbReference type="EMBL" id="JAHLJV010000002">
    <property type="protein sequence ID" value="KAK1599443.1"/>
    <property type="molecule type" value="Genomic_DNA"/>
</dbReference>
<dbReference type="GeneID" id="85435194"/>
<evidence type="ECO:0000313" key="1">
    <source>
        <dbReference type="EMBL" id="KAK1599443.1"/>
    </source>
</evidence>
<protein>
    <submittedName>
        <fullName evidence="1">Uncharacterized protein</fullName>
    </submittedName>
</protein>